<keyword evidence="3" id="KW-1185">Reference proteome</keyword>
<organism evidence="2 3">
    <name type="scientific">Funneliformis mosseae</name>
    <name type="common">Endomycorrhizal fungus</name>
    <name type="synonym">Glomus mosseae</name>
    <dbReference type="NCBI Taxonomy" id="27381"/>
    <lineage>
        <taxon>Eukaryota</taxon>
        <taxon>Fungi</taxon>
        <taxon>Fungi incertae sedis</taxon>
        <taxon>Mucoromycota</taxon>
        <taxon>Glomeromycotina</taxon>
        <taxon>Glomeromycetes</taxon>
        <taxon>Glomerales</taxon>
        <taxon>Glomeraceae</taxon>
        <taxon>Funneliformis</taxon>
    </lineage>
</organism>
<name>A0A9N9HMZ2_FUNMO</name>
<accession>A0A9N9HMZ2</accession>
<evidence type="ECO:0000256" key="1">
    <source>
        <dbReference type="SAM" id="MobiDB-lite"/>
    </source>
</evidence>
<proteinExistence type="predicted"/>
<dbReference type="Proteomes" id="UP000789375">
    <property type="component" value="Unassembled WGS sequence"/>
</dbReference>
<sequence>MVDVIEDNNEDNYHELLKIFLSLQTKSQQRIIGNSNNGNGNNSGIDHSGKIDIMSIQNPVERRPKGRSKSKRVKSSLEQLNVKTQYKCKLCKQREHNSKTSKRNDIEGKNSKALYI</sequence>
<comment type="caution">
    <text evidence="2">The sequence shown here is derived from an EMBL/GenBank/DDBJ whole genome shotgun (WGS) entry which is preliminary data.</text>
</comment>
<reference evidence="2" key="1">
    <citation type="submission" date="2021-06" db="EMBL/GenBank/DDBJ databases">
        <authorList>
            <person name="Kallberg Y."/>
            <person name="Tangrot J."/>
            <person name="Rosling A."/>
        </authorList>
    </citation>
    <scope>NUCLEOTIDE SEQUENCE</scope>
    <source>
        <strain evidence="2">87-6 pot B 2015</strain>
    </source>
</reference>
<dbReference type="AlphaFoldDB" id="A0A9N9HMZ2"/>
<evidence type="ECO:0000313" key="3">
    <source>
        <dbReference type="Proteomes" id="UP000789375"/>
    </source>
</evidence>
<evidence type="ECO:0000313" key="2">
    <source>
        <dbReference type="EMBL" id="CAG8697268.1"/>
    </source>
</evidence>
<protein>
    <submittedName>
        <fullName evidence="2">3022_t:CDS:1</fullName>
    </submittedName>
</protein>
<dbReference type="EMBL" id="CAJVPP010008488">
    <property type="protein sequence ID" value="CAG8697268.1"/>
    <property type="molecule type" value="Genomic_DNA"/>
</dbReference>
<gene>
    <name evidence="2" type="ORF">FMOSSE_LOCUS13643</name>
</gene>
<feature type="region of interest" description="Disordered" evidence="1">
    <location>
        <begin position="93"/>
        <end position="116"/>
    </location>
</feature>
<feature type="compositionally biased region" description="Basic and acidic residues" evidence="1">
    <location>
        <begin position="93"/>
        <end position="110"/>
    </location>
</feature>